<protein>
    <submittedName>
        <fullName evidence="1">RING/U-box superfamily protein</fullName>
    </submittedName>
</protein>
<reference evidence="2" key="1">
    <citation type="journal article" date="2019" name="Curr. Biol.">
        <title>Genome Sequence of Striga asiatica Provides Insight into the Evolution of Plant Parasitism.</title>
        <authorList>
            <person name="Yoshida S."/>
            <person name="Kim S."/>
            <person name="Wafula E.K."/>
            <person name="Tanskanen J."/>
            <person name="Kim Y.M."/>
            <person name="Honaas L."/>
            <person name="Yang Z."/>
            <person name="Spallek T."/>
            <person name="Conn C.E."/>
            <person name="Ichihashi Y."/>
            <person name="Cheong K."/>
            <person name="Cui S."/>
            <person name="Der J.P."/>
            <person name="Gundlach H."/>
            <person name="Jiao Y."/>
            <person name="Hori C."/>
            <person name="Ishida J.K."/>
            <person name="Kasahara H."/>
            <person name="Kiba T."/>
            <person name="Kim M.S."/>
            <person name="Koo N."/>
            <person name="Laohavisit A."/>
            <person name="Lee Y.H."/>
            <person name="Lumba S."/>
            <person name="McCourt P."/>
            <person name="Mortimer J.C."/>
            <person name="Mutuku J.M."/>
            <person name="Nomura T."/>
            <person name="Sasaki-Sekimoto Y."/>
            <person name="Seto Y."/>
            <person name="Wang Y."/>
            <person name="Wakatake T."/>
            <person name="Sakakibara H."/>
            <person name="Demura T."/>
            <person name="Yamaguchi S."/>
            <person name="Yoneyama K."/>
            <person name="Manabe R.I."/>
            <person name="Nelson D.C."/>
            <person name="Schulman A.H."/>
            <person name="Timko M.P."/>
            <person name="dePamphilis C.W."/>
            <person name="Choi D."/>
            <person name="Shirasu K."/>
        </authorList>
    </citation>
    <scope>NUCLEOTIDE SEQUENCE [LARGE SCALE GENOMIC DNA]</scope>
    <source>
        <strain evidence="2">cv. UVA1</strain>
    </source>
</reference>
<proteinExistence type="predicted"/>
<keyword evidence="2" id="KW-1185">Reference proteome</keyword>
<organism evidence="1 2">
    <name type="scientific">Striga asiatica</name>
    <name type="common">Asiatic witchweed</name>
    <name type="synonym">Buchnera asiatica</name>
    <dbReference type="NCBI Taxonomy" id="4170"/>
    <lineage>
        <taxon>Eukaryota</taxon>
        <taxon>Viridiplantae</taxon>
        <taxon>Streptophyta</taxon>
        <taxon>Embryophyta</taxon>
        <taxon>Tracheophyta</taxon>
        <taxon>Spermatophyta</taxon>
        <taxon>Magnoliopsida</taxon>
        <taxon>eudicotyledons</taxon>
        <taxon>Gunneridae</taxon>
        <taxon>Pentapetalae</taxon>
        <taxon>asterids</taxon>
        <taxon>lamiids</taxon>
        <taxon>Lamiales</taxon>
        <taxon>Orobanchaceae</taxon>
        <taxon>Buchnereae</taxon>
        <taxon>Striga</taxon>
    </lineage>
</organism>
<sequence>MCFWIGSNPINRSSIPGATIGSSTSATLPVIGFSEGGALAFSRPNRKSTLLAATAAAVGGGGVCDAEGDASRGGAAVIGAEFNASTNLSFSDLTSSEPKLRVEELRLWIGAWKMKIRSLAGLGEARHSRSYSCIMCSRSSSLVTEMRASRSSPGSWYLNEMPSPPSHMADSLANRAANRMPRSTARIFVSPPTYDNWLSFGRGRILPP</sequence>
<dbReference type="Proteomes" id="UP000325081">
    <property type="component" value="Unassembled WGS sequence"/>
</dbReference>
<gene>
    <name evidence="1" type="ORF">STAS_20106</name>
</gene>
<evidence type="ECO:0000313" key="1">
    <source>
        <dbReference type="EMBL" id="GER43268.1"/>
    </source>
</evidence>
<dbReference type="EMBL" id="BKCP01006538">
    <property type="protein sequence ID" value="GER43268.1"/>
    <property type="molecule type" value="Genomic_DNA"/>
</dbReference>
<name>A0A5A7QE34_STRAF</name>
<evidence type="ECO:0000313" key="2">
    <source>
        <dbReference type="Proteomes" id="UP000325081"/>
    </source>
</evidence>
<dbReference type="AlphaFoldDB" id="A0A5A7QE34"/>
<accession>A0A5A7QE34</accession>
<comment type="caution">
    <text evidence="1">The sequence shown here is derived from an EMBL/GenBank/DDBJ whole genome shotgun (WGS) entry which is preliminary data.</text>
</comment>